<feature type="region of interest" description="Disordered" evidence="1">
    <location>
        <begin position="147"/>
        <end position="178"/>
    </location>
</feature>
<dbReference type="InterPro" id="IPR011009">
    <property type="entry name" value="Kinase-like_dom_sf"/>
</dbReference>
<dbReference type="PROSITE" id="PS50011">
    <property type="entry name" value="PROTEIN_KINASE_DOM"/>
    <property type="match status" value="1"/>
</dbReference>
<dbReference type="AlphaFoldDB" id="A0A499VHI9"/>
<dbReference type="EMBL" id="AP019621">
    <property type="protein sequence ID" value="BBJ48389.1"/>
    <property type="molecule type" value="Genomic_DNA"/>
</dbReference>
<feature type="domain" description="Protein kinase" evidence="2">
    <location>
        <begin position="1"/>
        <end position="178"/>
    </location>
</feature>
<proteinExistence type="predicted"/>
<evidence type="ECO:0000256" key="1">
    <source>
        <dbReference type="SAM" id="MobiDB-lite"/>
    </source>
</evidence>
<name>A0A499VHI9_STRAX</name>
<accession>A0A499VHI9</accession>
<sequence>MRERLEAIGRSTFSLVIFLEHVPQTLAAWLGDQRGAASEGEDSQGYAWAEEALTRGAAFMSSRGLVHFDAHFHNVLTDGRLIYFADFGLALSSGFELSQDEAEFLTDHLAYDGCYIANHLLRHHLPDGVRGKVEHEAFLHNWIAGERSEGSRPRSPRSSTGTPGLPSYWTASTTACSM</sequence>
<feature type="compositionally biased region" description="Polar residues" evidence="1">
    <location>
        <begin position="169"/>
        <end position="178"/>
    </location>
</feature>
<organism evidence="3">
    <name type="scientific">Streptomyces avermitilis</name>
    <dbReference type="NCBI Taxonomy" id="33903"/>
    <lineage>
        <taxon>Bacteria</taxon>
        <taxon>Bacillati</taxon>
        <taxon>Actinomycetota</taxon>
        <taxon>Actinomycetes</taxon>
        <taxon>Kitasatosporales</taxon>
        <taxon>Streptomycetaceae</taxon>
        <taxon>Streptomyces</taxon>
    </lineage>
</organism>
<protein>
    <recommendedName>
        <fullName evidence="2">Protein kinase domain-containing protein</fullName>
    </recommendedName>
</protein>
<gene>
    <name evidence="3" type="ORF">SAVMC3_10180</name>
</gene>
<dbReference type="InterPro" id="IPR000719">
    <property type="entry name" value="Prot_kinase_dom"/>
</dbReference>
<evidence type="ECO:0000313" key="3">
    <source>
        <dbReference type="EMBL" id="BBJ48389.1"/>
    </source>
</evidence>
<dbReference type="SUPFAM" id="SSF56112">
    <property type="entry name" value="Protein kinase-like (PK-like)"/>
    <property type="match status" value="1"/>
</dbReference>
<evidence type="ECO:0000259" key="2">
    <source>
        <dbReference type="PROSITE" id="PS50011"/>
    </source>
</evidence>
<dbReference type="GO" id="GO:0004672">
    <property type="term" value="F:protein kinase activity"/>
    <property type="evidence" value="ECO:0007669"/>
    <property type="project" value="InterPro"/>
</dbReference>
<dbReference type="GO" id="GO:0005524">
    <property type="term" value="F:ATP binding"/>
    <property type="evidence" value="ECO:0007669"/>
    <property type="project" value="InterPro"/>
</dbReference>
<reference evidence="3" key="1">
    <citation type="submission" date="2019-04" db="EMBL/GenBank/DDBJ databases">
        <title>Draft genome sequences of Streptomyces avermitilis MC3.</title>
        <authorList>
            <person name="Komaki H."/>
            <person name="Tamura T."/>
            <person name="Hosoyama A."/>
        </authorList>
    </citation>
    <scope>NUCLEOTIDE SEQUENCE</scope>
    <source>
        <strain evidence="3">MC3</strain>
    </source>
</reference>